<sequence length="48" mass="5529">MEKSKSVHINFLIGKSPVYALQREVELLFMGISTHLKAQKNLWKNSVN</sequence>
<evidence type="ECO:0000313" key="1">
    <source>
        <dbReference type="EMBL" id="DAD55461.1"/>
    </source>
</evidence>
<name>A0A8D9PDW1_9CAUD</name>
<accession>A0A8D9PDW1</accession>
<dbReference type="EMBL" id="BK014725">
    <property type="protein sequence ID" value="DAD55461.1"/>
    <property type="molecule type" value="Genomic_DNA"/>
</dbReference>
<protein>
    <submittedName>
        <fullName evidence="1">Uncharacterized protein</fullName>
    </submittedName>
</protein>
<organism evidence="1">
    <name type="scientific">Myoviridae sp. ctjz83</name>
    <dbReference type="NCBI Taxonomy" id="2826083"/>
    <lineage>
        <taxon>Viruses</taxon>
        <taxon>Duplodnaviria</taxon>
        <taxon>Heunggongvirae</taxon>
        <taxon>Uroviricota</taxon>
        <taxon>Caudoviricetes</taxon>
    </lineage>
</organism>
<proteinExistence type="predicted"/>
<reference evidence="1" key="1">
    <citation type="journal article" date="2021" name="Proc. Natl. Acad. Sci. U.S.A.">
        <title>A Catalog of Tens of Thousands of Viruses from Human Metagenomes Reveals Hidden Associations with Chronic Diseases.</title>
        <authorList>
            <person name="Tisza M.J."/>
            <person name="Buck C.B."/>
        </authorList>
    </citation>
    <scope>NUCLEOTIDE SEQUENCE</scope>
    <source>
        <strain evidence="1">Ctjz83</strain>
    </source>
</reference>